<dbReference type="InterPro" id="IPR016181">
    <property type="entry name" value="Acyl_CoA_acyltransferase"/>
</dbReference>
<name>A0A1X0NC79_9PSED</name>
<dbReference type="PANTHER" id="PTHR43877">
    <property type="entry name" value="AMINOALKYLPHOSPHONATE N-ACETYLTRANSFERASE-RELATED-RELATED"/>
    <property type="match status" value="1"/>
</dbReference>
<comment type="caution">
    <text evidence="4">The sequence shown here is derived from an EMBL/GenBank/DDBJ whole genome shotgun (WGS) entry which is preliminary data.</text>
</comment>
<dbReference type="PROSITE" id="PS51186">
    <property type="entry name" value="GNAT"/>
    <property type="match status" value="1"/>
</dbReference>
<dbReference type="AlphaFoldDB" id="A0A1X0NC79"/>
<dbReference type="OrthoDB" id="143110at2"/>
<dbReference type="SUPFAM" id="SSF55729">
    <property type="entry name" value="Acyl-CoA N-acyltransferases (Nat)"/>
    <property type="match status" value="1"/>
</dbReference>
<protein>
    <submittedName>
        <fullName evidence="4">GNAT family N-acetyltransferase</fullName>
    </submittedName>
</protein>
<accession>A0A1X0NC79</accession>
<evidence type="ECO:0000256" key="1">
    <source>
        <dbReference type="ARBA" id="ARBA00022679"/>
    </source>
</evidence>
<evidence type="ECO:0000256" key="2">
    <source>
        <dbReference type="ARBA" id="ARBA00023315"/>
    </source>
</evidence>
<gene>
    <name evidence="4" type="ORF">BZK31_00395</name>
</gene>
<dbReference type="STRING" id="1958950.BZK31_00395"/>
<dbReference type="CDD" id="cd04301">
    <property type="entry name" value="NAT_SF"/>
    <property type="match status" value="1"/>
</dbReference>
<evidence type="ECO:0000313" key="4">
    <source>
        <dbReference type="EMBL" id="ORC62139.1"/>
    </source>
</evidence>
<dbReference type="Proteomes" id="UP000192815">
    <property type="component" value="Unassembled WGS sequence"/>
</dbReference>
<evidence type="ECO:0000259" key="3">
    <source>
        <dbReference type="PROSITE" id="PS51186"/>
    </source>
</evidence>
<keyword evidence="1" id="KW-0808">Transferase</keyword>
<evidence type="ECO:0000313" key="5">
    <source>
        <dbReference type="Proteomes" id="UP000192815"/>
    </source>
</evidence>
<dbReference type="Gene3D" id="3.40.630.30">
    <property type="match status" value="1"/>
</dbReference>
<keyword evidence="2" id="KW-0012">Acyltransferase</keyword>
<dbReference type="InterPro" id="IPR050832">
    <property type="entry name" value="Bact_Acetyltransf"/>
</dbReference>
<dbReference type="InterPro" id="IPR000182">
    <property type="entry name" value="GNAT_dom"/>
</dbReference>
<keyword evidence="5" id="KW-1185">Reference proteome</keyword>
<feature type="domain" description="N-acetyltransferase" evidence="3">
    <location>
        <begin position="9"/>
        <end position="178"/>
    </location>
</feature>
<reference evidence="5" key="1">
    <citation type="submission" date="2017-02" db="EMBL/GenBank/DDBJ databases">
        <title>Pseudomonas floridae sp. nov., a novel pathogenic bacterial species isolated from tomato.</title>
        <authorList>
            <person name="Timilsina S."/>
            <person name="Vallad G.E."/>
            <person name="Jones J.B."/>
        </authorList>
    </citation>
    <scope>NUCLEOTIDE SEQUENCE [LARGE SCALE GENOMIC DNA]</scope>
    <source>
        <strain evidence="5">GEV388</strain>
    </source>
</reference>
<dbReference type="GO" id="GO:0016747">
    <property type="term" value="F:acyltransferase activity, transferring groups other than amino-acyl groups"/>
    <property type="evidence" value="ECO:0007669"/>
    <property type="project" value="InterPro"/>
</dbReference>
<dbReference type="Pfam" id="PF00583">
    <property type="entry name" value="Acetyltransf_1"/>
    <property type="match status" value="1"/>
</dbReference>
<proteinExistence type="predicted"/>
<dbReference type="RefSeq" id="WP_083180765.1">
    <property type="nucleotide sequence ID" value="NZ_CBCRZR010000002.1"/>
</dbReference>
<dbReference type="EMBL" id="MUIO01000002">
    <property type="protein sequence ID" value="ORC62139.1"/>
    <property type="molecule type" value="Genomic_DNA"/>
</dbReference>
<organism evidence="4 5">
    <name type="scientific">Pseudomonas floridensis</name>
    <dbReference type="NCBI Taxonomy" id="1958950"/>
    <lineage>
        <taxon>Bacteria</taxon>
        <taxon>Pseudomonadati</taxon>
        <taxon>Pseudomonadota</taxon>
        <taxon>Gammaproteobacteria</taxon>
        <taxon>Pseudomonadales</taxon>
        <taxon>Pseudomonadaceae</taxon>
        <taxon>Pseudomonas</taxon>
    </lineage>
</organism>
<sequence>MINTTAFEMTLRVAAADDVRCVAALGLQVFLDTYATQGIRDAIAREAMEAFSCEAISALIACPSTLLTLAESDGHLIGFAQVALRAKHEMIDSKHAAELQRLYIQERFTGRGVGPRLLGAVERRAARGGASLLWATVWAGNERALGFYPRQDYQFIGSPMFVFQSEAHENRLFAKMLNGDGPDNTRQES</sequence>